<sequence length="145" mass="16307">MRPIGNTKTSPGYSILVKRRLPSPLDVTNPTYRVPSKTMRNSVARGWVWGGFKPYEAKSMRAKDMPRVLSPARLSTFTAVTLDPRGFEVSLGLFSPEKKKSLAEASFGSLQNFPFTNTATRKIVYHHHKWDVQTLPITMGNNINI</sequence>
<accession>A0A833TMF4</accession>
<dbReference type="EMBL" id="LIHL02000016">
    <property type="protein sequence ID" value="KAF5444012.1"/>
    <property type="molecule type" value="Genomic_DNA"/>
</dbReference>
<proteinExistence type="predicted"/>
<evidence type="ECO:0000313" key="1">
    <source>
        <dbReference type="EMBL" id="KAF5444012.1"/>
    </source>
</evidence>
<protein>
    <submittedName>
        <fullName evidence="1">Uncharacterized protein</fullName>
    </submittedName>
</protein>
<reference evidence="1" key="1">
    <citation type="submission" date="2015-10" db="EMBL/GenBank/DDBJ databases">
        <authorList>
            <person name="Martinez-Garcia P.J."/>
            <person name="Crepeau M.W."/>
            <person name="Puiu D."/>
            <person name="Gonzalez-Ibeas D."/>
            <person name="Whalen J."/>
            <person name="Stevens K."/>
            <person name="Paul R."/>
            <person name="Butterfield T."/>
            <person name="Britton M."/>
            <person name="Reagan R."/>
            <person name="Chakraborty S."/>
            <person name="Walawage S.L."/>
            <person name="Vasquez-Gross H.A."/>
            <person name="Cardeno C."/>
            <person name="Famula R."/>
            <person name="Pratt K."/>
            <person name="Kuruganti S."/>
            <person name="Aradhya M.K."/>
            <person name="Leslie C.A."/>
            <person name="Dandekar A.M."/>
            <person name="Salzberg S.L."/>
            <person name="Wegrzyn J.L."/>
            <person name="Langley C.H."/>
            <person name="Neale D.B."/>
        </authorList>
    </citation>
    <scope>NUCLEOTIDE SEQUENCE</scope>
    <source>
        <tissue evidence="1">Leaves</tissue>
    </source>
</reference>
<dbReference type="Proteomes" id="UP000619265">
    <property type="component" value="Unassembled WGS sequence"/>
</dbReference>
<organism evidence="1 2">
    <name type="scientific">Juglans regia</name>
    <name type="common">English walnut</name>
    <dbReference type="NCBI Taxonomy" id="51240"/>
    <lineage>
        <taxon>Eukaryota</taxon>
        <taxon>Viridiplantae</taxon>
        <taxon>Streptophyta</taxon>
        <taxon>Embryophyta</taxon>
        <taxon>Tracheophyta</taxon>
        <taxon>Spermatophyta</taxon>
        <taxon>Magnoliopsida</taxon>
        <taxon>eudicotyledons</taxon>
        <taxon>Gunneridae</taxon>
        <taxon>Pentapetalae</taxon>
        <taxon>rosids</taxon>
        <taxon>fabids</taxon>
        <taxon>Fagales</taxon>
        <taxon>Juglandaceae</taxon>
        <taxon>Juglans</taxon>
    </lineage>
</organism>
<gene>
    <name evidence="1" type="ORF">F2P56_036519</name>
</gene>
<comment type="caution">
    <text evidence="1">The sequence shown here is derived from an EMBL/GenBank/DDBJ whole genome shotgun (WGS) entry which is preliminary data.</text>
</comment>
<dbReference type="Gramene" id="Jr16_18610_p1">
    <property type="protein sequence ID" value="cds.Jr16_18610_p1"/>
    <property type="gene ID" value="Jr16_18610"/>
</dbReference>
<dbReference type="AlphaFoldDB" id="A0A833TMF4"/>
<evidence type="ECO:0000313" key="2">
    <source>
        <dbReference type="Proteomes" id="UP000619265"/>
    </source>
</evidence>
<name>A0A833TMF4_JUGRE</name>
<reference evidence="1" key="2">
    <citation type="submission" date="2020-03" db="EMBL/GenBank/DDBJ databases">
        <title>Walnut 2.0.</title>
        <authorList>
            <person name="Marrano A."/>
            <person name="Britton M."/>
            <person name="Zimin A.V."/>
            <person name="Zaini P.A."/>
            <person name="Workman R."/>
            <person name="Puiu D."/>
            <person name="Bianco L."/>
            <person name="Allen B.J."/>
            <person name="Troggio M."/>
            <person name="Leslie C.A."/>
            <person name="Timp W."/>
            <person name="Dendekar A."/>
            <person name="Salzberg S.L."/>
            <person name="Neale D.B."/>
        </authorList>
    </citation>
    <scope>NUCLEOTIDE SEQUENCE</scope>
    <source>
        <tissue evidence="1">Leaves</tissue>
    </source>
</reference>